<dbReference type="PANTHER" id="PTHR42793">
    <property type="entry name" value="COA BINDING DOMAIN CONTAINING PROTEIN"/>
    <property type="match status" value="1"/>
</dbReference>
<dbReference type="AlphaFoldDB" id="A0A327MC89"/>
<accession>A0A327MC89</accession>
<dbReference type="InterPro" id="IPR036291">
    <property type="entry name" value="NAD(P)-bd_dom_sf"/>
</dbReference>
<name>A0A327MC89_9PROT</name>
<dbReference type="FunFam" id="3.30.1490.20:FF:000020">
    <property type="entry name" value="Protein lysine acetyltransferase"/>
    <property type="match status" value="1"/>
</dbReference>
<dbReference type="GO" id="GO:0006099">
    <property type="term" value="P:tricarboxylic acid cycle"/>
    <property type="evidence" value="ECO:0007669"/>
    <property type="project" value="UniProtKB-KW"/>
</dbReference>
<dbReference type="InterPro" id="IPR013815">
    <property type="entry name" value="ATP_grasp_subdomain_1"/>
</dbReference>
<dbReference type="Pfam" id="PF13607">
    <property type="entry name" value="Succ_CoA_lig"/>
    <property type="match status" value="1"/>
</dbReference>
<protein>
    <submittedName>
        <fullName evidence="4">CoA-binding protein</fullName>
    </submittedName>
</protein>
<evidence type="ECO:0000256" key="2">
    <source>
        <dbReference type="ARBA" id="ARBA00060888"/>
    </source>
</evidence>
<dbReference type="GO" id="GO:0005524">
    <property type="term" value="F:ATP binding"/>
    <property type="evidence" value="ECO:0007669"/>
    <property type="project" value="InterPro"/>
</dbReference>
<evidence type="ECO:0000313" key="5">
    <source>
        <dbReference type="Proteomes" id="UP000249065"/>
    </source>
</evidence>
<dbReference type="Gene3D" id="3.40.50.261">
    <property type="entry name" value="Succinyl-CoA synthetase domains"/>
    <property type="match status" value="2"/>
</dbReference>
<keyword evidence="5" id="KW-1185">Reference proteome</keyword>
<sequence>MHPLHRALFQPRRIALIGASSDPKRLTARAQLYLRKHGYAGEVLPVHPRESEVLGARAYPSVGDIPGEVDFAYILLNTPHVEGVVQAVAAKGIAAAGVLADGFAESGPEGAALQARLVETARRAGLRILGPNSMGVVNLNDRIACSVNAALEAETLPAGRIALVSQSGSMMGAIMSRGAARGIGFSHIVGTGNEADLTAGEIAGLLVDDPQVEAILLFLEAIRRPEHYAALARRAHAAGKPVIAYKLGRSPYGAELATSHTGALAGSDAAAEAFFRAHGIARVTTLEALIELPPLLIGRRPPAQVHRAVGVTTTTGGGGAMLVDCLGVAGIEARAPDAAAAARLDAAGIAHHGRLLDLTLAGARPERVAAAIDALQAAADTDLVLSVIGSSAQFKPQDAVAGILRAREAGGAKPIAAFLVPQADASLRLLAEAGIPAFRTPESAADAVRAWCDWRAPRPEPALPAIAHALPDRPDEAAARRLFAALGLDSPFAVLRGPEDAPPEGLGWPVALKILSPDLAHKTELGGVRLNLPDAATLRQEAAAMQGRVARMAPAARLTGFLVQPMVKGLGEAILGFRRDPEVGPVVLLGTGGIAAELFRDVTLRLAPVDEAEAMAMIAEVQGLRPLAGWRGLPRGDLPALARAVAAVSRLAARPDIREAEINPLIIHAENQGVTVADAWVVCAE</sequence>
<gene>
    <name evidence="4" type="ORF">DOO78_03955</name>
</gene>
<comment type="similarity">
    <text evidence="2">In the N-terminal section; belongs to the acetate CoA ligase alpha subunit family.</text>
</comment>
<dbReference type="Gene3D" id="3.30.1490.20">
    <property type="entry name" value="ATP-grasp fold, A domain"/>
    <property type="match status" value="1"/>
</dbReference>
<evidence type="ECO:0000313" key="4">
    <source>
        <dbReference type="EMBL" id="RAI60237.1"/>
    </source>
</evidence>
<dbReference type="Gene3D" id="3.30.470.20">
    <property type="entry name" value="ATP-grasp fold, B domain"/>
    <property type="match status" value="1"/>
</dbReference>
<organism evidence="4 5">
    <name type="scientific">Roseicella frigidaeris</name>
    <dbReference type="NCBI Taxonomy" id="2230885"/>
    <lineage>
        <taxon>Bacteria</taxon>
        <taxon>Pseudomonadati</taxon>
        <taxon>Pseudomonadota</taxon>
        <taxon>Alphaproteobacteria</taxon>
        <taxon>Acetobacterales</taxon>
        <taxon>Roseomonadaceae</taxon>
        <taxon>Roseicella</taxon>
    </lineage>
</organism>
<dbReference type="RefSeq" id="WP_111468423.1">
    <property type="nucleotide sequence ID" value="NZ_QLIX01000002.1"/>
</dbReference>
<reference evidence="5" key="1">
    <citation type="submission" date="2018-06" db="EMBL/GenBank/DDBJ databases">
        <authorList>
            <person name="Khan S.A."/>
        </authorList>
    </citation>
    <scope>NUCLEOTIDE SEQUENCE [LARGE SCALE GENOMIC DNA]</scope>
    <source>
        <strain evidence="5">DB-1506</strain>
    </source>
</reference>
<dbReference type="EMBL" id="QLIX01000002">
    <property type="protein sequence ID" value="RAI60237.1"/>
    <property type="molecule type" value="Genomic_DNA"/>
</dbReference>
<feature type="domain" description="CoA-binding" evidence="3">
    <location>
        <begin position="8"/>
        <end position="103"/>
    </location>
</feature>
<dbReference type="SUPFAM" id="SSF52210">
    <property type="entry name" value="Succinyl-CoA synthetase domains"/>
    <property type="match status" value="2"/>
</dbReference>
<keyword evidence="1" id="KW-0816">Tricarboxylic acid cycle</keyword>
<dbReference type="Pfam" id="PF13549">
    <property type="entry name" value="ATP-grasp_5"/>
    <property type="match status" value="1"/>
</dbReference>
<dbReference type="Gene3D" id="3.40.50.720">
    <property type="entry name" value="NAD(P)-binding Rossmann-like Domain"/>
    <property type="match status" value="1"/>
</dbReference>
<dbReference type="InterPro" id="IPR032875">
    <property type="entry name" value="Succ_CoA_lig_flav_dom"/>
</dbReference>
<evidence type="ECO:0000256" key="1">
    <source>
        <dbReference type="ARBA" id="ARBA00022532"/>
    </source>
</evidence>
<dbReference type="OrthoDB" id="9807426at2"/>
<dbReference type="InterPro" id="IPR016102">
    <property type="entry name" value="Succinyl-CoA_synth-like"/>
</dbReference>
<comment type="caution">
    <text evidence="4">The sequence shown here is derived from an EMBL/GenBank/DDBJ whole genome shotgun (WGS) entry which is preliminary data.</text>
</comment>
<dbReference type="SUPFAM" id="SSF51735">
    <property type="entry name" value="NAD(P)-binding Rossmann-fold domains"/>
    <property type="match status" value="1"/>
</dbReference>
<dbReference type="SUPFAM" id="SSF56059">
    <property type="entry name" value="Glutathione synthetase ATP-binding domain-like"/>
    <property type="match status" value="1"/>
</dbReference>
<dbReference type="Pfam" id="PF13380">
    <property type="entry name" value="CoA_binding_2"/>
    <property type="match status" value="1"/>
</dbReference>
<dbReference type="Proteomes" id="UP000249065">
    <property type="component" value="Unassembled WGS sequence"/>
</dbReference>
<dbReference type="InterPro" id="IPR003781">
    <property type="entry name" value="CoA-bd"/>
</dbReference>
<evidence type="ECO:0000259" key="3">
    <source>
        <dbReference type="SMART" id="SM00881"/>
    </source>
</evidence>
<proteinExistence type="inferred from homology"/>
<dbReference type="SMART" id="SM00881">
    <property type="entry name" value="CoA_binding"/>
    <property type="match status" value="1"/>
</dbReference>
<dbReference type="PANTHER" id="PTHR42793:SF4">
    <property type="entry name" value="BLL6376 PROTEIN"/>
    <property type="match status" value="1"/>
</dbReference>